<feature type="chain" id="PRO_5032646777" evidence="1">
    <location>
        <begin position="23"/>
        <end position="238"/>
    </location>
</feature>
<evidence type="ECO:0000313" key="2">
    <source>
        <dbReference type="EMBL" id="MBC2834140.1"/>
    </source>
</evidence>
<dbReference type="Proteomes" id="UP000555411">
    <property type="component" value="Unassembled WGS sequence"/>
</dbReference>
<comment type="caution">
    <text evidence="2">The sequence shown here is derived from an EMBL/GenBank/DDBJ whole genome shotgun (WGS) entry which is preliminary data.</text>
</comment>
<evidence type="ECO:0000256" key="1">
    <source>
        <dbReference type="SAM" id="SignalP"/>
    </source>
</evidence>
<protein>
    <submittedName>
        <fullName evidence="2">Uncharacterized protein</fullName>
    </submittedName>
</protein>
<dbReference type="EMBL" id="JACLQD010000001">
    <property type="protein sequence ID" value="MBC2834140.1"/>
    <property type="molecule type" value="Genomic_DNA"/>
</dbReference>
<keyword evidence="3" id="KW-1185">Reference proteome</keyword>
<gene>
    <name evidence="2" type="ORF">H7F16_01385</name>
</gene>
<evidence type="ECO:0000313" key="3">
    <source>
        <dbReference type="Proteomes" id="UP000555411"/>
    </source>
</evidence>
<organism evidence="2 3">
    <name type="scientific">Paragemmobacter straminiformis</name>
    <dbReference type="NCBI Taxonomy" id="2045119"/>
    <lineage>
        <taxon>Bacteria</taxon>
        <taxon>Pseudomonadati</taxon>
        <taxon>Pseudomonadota</taxon>
        <taxon>Alphaproteobacteria</taxon>
        <taxon>Rhodobacterales</taxon>
        <taxon>Paracoccaceae</taxon>
        <taxon>Paragemmobacter</taxon>
    </lineage>
</organism>
<keyword evidence="1" id="KW-0732">Signal</keyword>
<dbReference type="AlphaFoldDB" id="A0A842I2F0"/>
<dbReference type="RefSeq" id="WP_185795764.1">
    <property type="nucleotide sequence ID" value="NZ_JACLQD010000001.1"/>
</dbReference>
<reference evidence="2 3" key="1">
    <citation type="journal article" date="2017" name="Int. J. Syst. Evol. Microbiol.">
        <title>Gemmobacter straminiformis sp. nov., isolated from an artificial fountain.</title>
        <authorList>
            <person name="Kang J.Y."/>
            <person name="Kim M.J."/>
            <person name="Chun J."/>
            <person name="Son K.P."/>
            <person name="Jahng K.Y."/>
        </authorList>
    </citation>
    <scope>NUCLEOTIDE SEQUENCE [LARGE SCALE GENOMIC DNA]</scope>
    <source>
        <strain evidence="2 3">CAM-8</strain>
    </source>
</reference>
<feature type="signal peptide" evidence="1">
    <location>
        <begin position="1"/>
        <end position="22"/>
    </location>
</feature>
<name>A0A842I2F0_9RHOB</name>
<accession>A0A842I2F0</accession>
<proteinExistence type="predicted"/>
<sequence length="238" mass="23425">MQKFLSTTAFVAGVAFGGSAFAADPASSDSLLSGILNDATELSASLSNVAQNLNDVNGSINIDTERTTSDFADIIDGLGGPNGFGSYSQVNASVYGSDVPASLLNVLNPLTLTLGNLSTTAIGSLQSGNMTATFDASGLLAKAESTATGLSTTAGMSAEQYGSILNPVAMQNISVNSGAIDGSVNLALANVNTTVGNVGTTAIGALGSGAMTANISGQMGDPAEIGSGLVTALVGNPY</sequence>